<dbReference type="PANTHER" id="PTHR18934">
    <property type="entry name" value="ATP-DEPENDENT RNA HELICASE"/>
    <property type="match status" value="1"/>
</dbReference>
<comment type="catalytic activity">
    <reaction evidence="8">
        <text>ATP + H2O = ADP + phosphate + H(+)</text>
        <dbReference type="Rhea" id="RHEA:13065"/>
        <dbReference type="ChEBI" id="CHEBI:15377"/>
        <dbReference type="ChEBI" id="CHEBI:15378"/>
        <dbReference type="ChEBI" id="CHEBI:30616"/>
        <dbReference type="ChEBI" id="CHEBI:43474"/>
        <dbReference type="ChEBI" id="CHEBI:456216"/>
        <dbReference type="EC" id="3.6.4.13"/>
    </reaction>
</comment>
<dbReference type="InterPro" id="IPR027417">
    <property type="entry name" value="P-loop_NTPase"/>
</dbReference>
<keyword evidence="14" id="KW-1185">Reference proteome</keyword>
<evidence type="ECO:0000256" key="2">
    <source>
        <dbReference type="ARBA" id="ARBA00022664"/>
    </source>
</evidence>
<dbReference type="GO" id="GO:0008380">
    <property type="term" value="P:RNA splicing"/>
    <property type="evidence" value="ECO:0007669"/>
    <property type="project" value="UniProtKB-KW"/>
</dbReference>
<feature type="domain" description="Helicase C-terminal" evidence="12">
    <location>
        <begin position="589"/>
        <end position="768"/>
    </location>
</feature>
<dbReference type="FunFam" id="3.40.50.300:FF:000145">
    <property type="entry name" value="probable ATP-dependent RNA helicase DHX40"/>
    <property type="match status" value="1"/>
</dbReference>
<sequence length="1044" mass="117309">MELKTWVSDSLTKFAGGSDPTIVDFVLATASTSKSSSQLQDKLSSYLEGSDVDIKKFANELFDRSGGSKHSTTGKSASPKVEKKQRYALLPMEQASDVSLAPQPRRDKDDRDKRRKDGRREKDRHKDRRLRERPEDFEDRWGDQSEEEEVEEEFEDPKARKRRRIDPDVESRGSASDSDRERDRRELKELDEKLRQKNGTKKHTGSLEPPKVNFDDVRLKSRQDYLRKREIERVALLAKQVEEEEREEAQNPDLTIKELEEFAANRNLLKLARDRLQARDNAEDRDGFYMDADNITKTETLNKRIKEREGVHDLQLWEEEQTKRAKATAGLRTERVQEGDYEYVFDEASKVSFLDGGGIPASQQTKELQAFKEQLEAAISAETSLQEGRKKLPLYAMREEMVQAMRDYQILIVSSETGSGKTTQIPQYILEENLAGGLTIACTQPRRVAAMSVAARVAEERGARLGGEVGYSVRFENKTTPGVTKIKFLTDGMLLRELQDDPTLSQYGAVMLDEAHERTISTDVLGVLLKDLARARGLETEQPLRIIISSATMNADKFSQYYDGAPLFFVPGRTFAVNTLFTQNPEANYLQAAITTVMQTHISQPLPGDILVFLTGQQDIDEACEELEATCKKLGNRVAPLIICPIYATLPSEVQAKIFEPTPKGCRKVVVSTNIAETSLTIDGIVFVVDCGLEKSNSVSNGISSLQTQPISRASAVQRAGRAGRVRDGICMRLYTEYAYSHELEEEPIPEIQRSNVESLVLQLKSLGVDNLLDFDFIDAPSAESLMGALESLYLLGALNSQGEVTRLGRKIVEVPSSPQLAAALIASANFGCTQEVLTIVSMLEESASLFYRPKDQKVHADSARQRFTHKEGGDHLTLMQVYNTWVEADYSITWCKENFVQYRSLQRARLVREQLEALCERIEIPPETTCGAGDYDKILKALLSGFFANTATLTRDGRHYRTLSGKIQTRIHPSSVLAANDQAYLPKLVMYSELRVTSEEWMSNVAPIEASWIGEVAPHFWKKAKGDGVEERKKLPKGQGRAA</sequence>
<dbReference type="GO" id="GO:0016787">
    <property type="term" value="F:hydrolase activity"/>
    <property type="evidence" value="ECO:0007669"/>
    <property type="project" value="UniProtKB-KW"/>
</dbReference>
<dbReference type="GO" id="GO:0003723">
    <property type="term" value="F:RNA binding"/>
    <property type="evidence" value="ECO:0007669"/>
    <property type="project" value="TreeGrafter"/>
</dbReference>
<reference evidence="13" key="1">
    <citation type="journal article" date="2020" name="Stud. Mycol.">
        <title>101 Dothideomycetes genomes: a test case for predicting lifestyles and emergence of pathogens.</title>
        <authorList>
            <person name="Haridas S."/>
            <person name="Albert R."/>
            <person name="Binder M."/>
            <person name="Bloem J."/>
            <person name="Labutti K."/>
            <person name="Salamov A."/>
            <person name="Andreopoulos B."/>
            <person name="Baker S."/>
            <person name="Barry K."/>
            <person name="Bills G."/>
            <person name="Bluhm B."/>
            <person name="Cannon C."/>
            <person name="Castanera R."/>
            <person name="Culley D."/>
            <person name="Daum C."/>
            <person name="Ezra D."/>
            <person name="Gonzalez J."/>
            <person name="Henrissat B."/>
            <person name="Kuo A."/>
            <person name="Liang C."/>
            <person name="Lipzen A."/>
            <person name="Lutzoni F."/>
            <person name="Magnuson J."/>
            <person name="Mondo S."/>
            <person name="Nolan M."/>
            <person name="Ohm R."/>
            <person name="Pangilinan J."/>
            <person name="Park H.-J."/>
            <person name="Ramirez L."/>
            <person name="Alfaro M."/>
            <person name="Sun H."/>
            <person name="Tritt A."/>
            <person name="Yoshinaga Y."/>
            <person name="Zwiers L.-H."/>
            <person name="Turgeon B."/>
            <person name="Goodwin S."/>
            <person name="Spatafora J."/>
            <person name="Crous P."/>
            <person name="Grigoriev I."/>
        </authorList>
    </citation>
    <scope>NUCLEOTIDE SEQUENCE</scope>
    <source>
        <strain evidence="13">CBS 130266</strain>
    </source>
</reference>
<dbReference type="PROSITE" id="PS51194">
    <property type="entry name" value="HELICASE_CTER"/>
    <property type="match status" value="1"/>
</dbReference>
<keyword evidence="9" id="KW-0175">Coiled coil</keyword>
<dbReference type="InterPro" id="IPR007502">
    <property type="entry name" value="Helicase-assoc_dom"/>
</dbReference>
<evidence type="ECO:0000256" key="5">
    <source>
        <dbReference type="ARBA" id="ARBA00022806"/>
    </source>
</evidence>
<keyword evidence="5" id="KW-0347">Helicase</keyword>
<evidence type="ECO:0000256" key="6">
    <source>
        <dbReference type="ARBA" id="ARBA00022840"/>
    </source>
</evidence>
<dbReference type="PROSITE" id="PS51192">
    <property type="entry name" value="HELICASE_ATP_BIND_1"/>
    <property type="match status" value="1"/>
</dbReference>
<evidence type="ECO:0000313" key="14">
    <source>
        <dbReference type="Proteomes" id="UP000800235"/>
    </source>
</evidence>
<dbReference type="GO" id="GO:0003724">
    <property type="term" value="F:RNA helicase activity"/>
    <property type="evidence" value="ECO:0007669"/>
    <property type="project" value="UniProtKB-EC"/>
</dbReference>
<dbReference type="EMBL" id="MU007066">
    <property type="protein sequence ID" value="KAF2426178.1"/>
    <property type="molecule type" value="Genomic_DNA"/>
</dbReference>
<dbReference type="FunFam" id="3.40.50.300:FF:000615">
    <property type="entry name" value="pre-mRNA-splicing factor ATP-dependent RNA helicase DEAH7"/>
    <property type="match status" value="1"/>
</dbReference>
<keyword evidence="4 13" id="KW-0378">Hydrolase</keyword>
<dbReference type="Pfam" id="PF04408">
    <property type="entry name" value="WHD_HA2"/>
    <property type="match status" value="1"/>
</dbReference>
<feature type="region of interest" description="Disordered" evidence="10">
    <location>
        <begin position="61"/>
        <end position="212"/>
    </location>
</feature>
<organism evidence="13 14">
    <name type="scientific">Tothia fuscella</name>
    <dbReference type="NCBI Taxonomy" id="1048955"/>
    <lineage>
        <taxon>Eukaryota</taxon>
        <taxon>Fungi</taxon>
        <taxon>Dikarya</taxon>
        <taxon>Ascomycota</taxon>
        <taxon>Pezizomycotina</taxon>
        <taxon>Dothideomycetes</taxon>
        <taxon>Pleosporomycetidae</taxon>
        <taxon>Venturiales</taxon>
        <taxon>Cylindrosympodiaceae</taxon>
        <taxon>Tothia</taxon>
    </lineage>
</organism>
<evidence type="ECO:0000256" key="1">
    <source>
        <dbReference type="ARBA" id="ARBA00012552"/>
    </source>
</evidence>
<keyword evidence="3" id="KW-0547">Nucleotide-binding</keyword>
<keyword evidence="6" id="KW-0067">ATP-binding</keyword>
<accession>A0A9P4NKP0</accession>
<dbReference type="Gene3D" id="1.20.120.1080">
    <property type="match status" value="1"/>
</dbReference>
<feature type="compositionally biased region" description="Low complexity" evidence="10">
    <location>
        <begin position="68"/>
        <end position="78"/>
    </location>
</feature>
<dbReference type="AlphaFoldDB" id="A0A9P4NKP0"/>
<dbReference type="InterPro" id="IPR001650">
    <property type="entry name" value="Helicase_C-like"/>
</dbReference>
<keyword evidence="7" id="KW-0508">mRNA splicing</keyword>
<dbReference type="PROSITE" id="PS00690">
    <property type="entry name" value="DEAH_ATP_HELICASE"/>
    <property type="match status" value="1"/>
</dbReference>
<evidence type="ECO:0000313" key="13">
    <source>
        <dbReference type="EMBL" id="KAF2426178.1"/>
    </source>
</evidence>
<feature type="compositionally biased region" description="Acidic residues" evidence="10">
    <location>
        <begin position="144"/>
        <end position="155"/>
    </location>
</feature>
<feature type="compositionally biased region" description="Basic residues" evidence="10">
    <location>
        <begin position="113"/>
        <end position="128"/>
    </location>
</feature>
<evidence type="ECO:0000256" key="8">
    <source>
        <dbReference type="ARBA" id="ARBA00047984"/>
    </source>
</evidence>
<evidence type="ECO:0000256" key="7">
    <source>
        <dbReference type="ARBA" id="ARBA00023187"/>
    </source>
</evidence>
<dbReference type="SMART" id="SM00847">
    <property type="entry name" value="HA2"/>
    <property type="match status" value="1"/>
</dbReference>
<dbReference type="SUPFAM" id="SSF52540">
    <property type="entry name" value="P-loop containing nucleoside triphosphate hydrolases"/>
    <property type="match status" value="1"/>
</dbReference>
<evidence type="ECO:0000256" key="10">
    <source>
        <dbReference type="SAM" id="MobiDB-lite"/>
    </source>
</evidence>
<dbReference type="CDD" id="cd18791">
    <property type="entry name" value="SF2_C_RHA"/>
    <property type="match status" value="1"/>
</dbReference>
<dbReference type="Gene3D" id="3.40.50.300">
    <property type="entry name" value="P-loop containing nucleotide triphosphate hydrolases"/>
    <property type="match status" value="2"/>
</dbReference>
<protein>
    <recommendedName>
        <fullName evidence="1">RNA helicase</fullName>
        <ecNumber evidence="1">3.6.4.13</ecNumber>
    </recommendedName>
</protein>
<feature type="compositionally biased region" description="Basic and acidic residues" evidence="10">
    <location>
        <begin position="129"/>
        <end position="143"/>
    </location>
</feature>
<dbReference type="GO" id="GO:0006397">
    <property type="term" value="P:mRNA processing"/>
    <property type="evidence" value="ECO:0007669"/>
    <property type="project" value="UniProtKB-KW"/>
</dbReference>
<comment type="caution">
    <text evidence="13">The sequence shown here is derived from an EMBL/GenBank/DDBJ whole genome shotgun (WGS) entry which is preliminary data.</text>
</comment>
<keyword evidence="2" id="KW-0507">mRNA processing</keyword>
<dbReference type="CDD" id="cd17917">
    <property type="entry name" value="DEXHc_RHA-like"/>
    <property type="match status" value="1"/>
</dbReference>
<dbReference type="InterPro" id="IPR011709">
    <property type="entry name" value="DEAD-box_helicase_OB_fold"/>
</dbReference>
<dbReference type="InterPro" id="IPR048333">
    <property type="entry name" value="HA2_WH"/>
</dbReference>
<dbReference type="EC" id="3.6.4.13" evidence="1"/>
<dbReference type="SMART" id="SM00487">
    <property type="entry name" value="DEXDc"/>
    <property type="match status" value="1"/>
</dbReference>
<feature type="domain" description="Helicase ATP-binding" evidence="11">
    <location>
        <begin position="402"/>
        <end position="571"/>
    </location>
</feature>
<dbReference type="OrthoDB" id="10253254at2759"/>
<feature type="compositionally biased region" description="Basic and acidic residues" evidence="10">
    <location>
        <begin position="165"/>
        <end position="195"/>
    </location>
</feature>
<dbReference type="SMART" id="SM00490">
    <property type="entry name" value="HELICc"/>
    <property type="match status" value="1"/>
</dbReference>
<evidence type="ECO:0000256" key="4">
    <source>
        <dbReference type="ARBA" id="ARBA00022801"/>
    </source>
</evidence>
<feature type="coiled-coil region" evidence="9">
    <location>
        <begin position="227"/>
        <end position="279"/>
    </location>
</feature>
<dbReference type="Gene3D" id="1.20.1390.10">
    <property type="entry name" value="PWI domain"/>
    <property type="match status" value="1"/>
</dbReference>
<evidence type="ECO:0000259" key="11">
    <source>
        <dbReference type="PROSITE" id="PS51192"/>
    </source>
</evidence>
<dbReference type="Pfam" id="PF00270">
    <property type="entry name" value="DEAD"/>
    <property type="match status" value="1"/>
</dbReference>
<dbReference type="Pfam" id="PF07717">
    <property type="entry name" value="OB_NTP_bind"/>
    <property type="match status" value="1"/>
</dbReference>
<evidence type="ECO:0000256" key="9">
    <source>
        <dbReference type="SAM" id="Coils"/>
    </source>
</evidence>
<name>A0A9P4NKP0_9PEZI</name>
<dbReference type="GO" id="GO:0071013">
    <property type="term" value="C:catalytic step 2 spliceosome"/>
    <property type="evidence" value="ECO:0007669"/>
    <property type="project" value="TreeGrafter"/>
</dbReference>
<gene>
    <name evidence="13" type="ORF">EJ08DRAFT_593976</name>
</gene>
<dbReference type="InterPro" id="IPR011545">
    <property type="entry name" value="DEAD/DEAH_box_helicase_dom"/>
</dbReference>
<dbReference type="Pfam" id="PF00271">
    <property type="entry name" value="Helicase_C"/>
    <property type="match status" value="1"/>
</dbReference>
<dbReference type="InterPro" id="IPR014001">
    <property type="entry name" value="Helicase_ATP-bd"/>
</dbReference>
<dbReference type="PANTHER" id="PTHR18934:SF83">
    <property type="entry name" value="PRE-MRNA-SPLICING FACTOR ATP-DEPENDENT RNA HELICASE DHX16"/>
    <property type="match status" value="1"/>
</dbReference>
<dbReference type="InterPro" id="IPR002464">
    <property type="entry name" value="DNA/RNA_helicase_DEAH_CS"/>
</dbReference>
<evidence type="ECO:0000259" key="12">
    <source>
        <dbReference type="PROSITE" id="PS51194"/>
    </source>
</evidence>
<proteinExistence type="predicted"/>
<dbReference type="Pfam" id="PF21010">
    <property type="entry name" value="HA2_C"/>
    <property type="match status" value="1"/>
</dbReference>
<dbReference type="Proteomes" id="UP000800235">
    <property type="component" value="Unassembled WGS sequence"/>
</dbReference>
<dbReference type="GO" id="GO:0005524">
    <property type="term" value="F:ATP binding"/>
    <property type="evidence" value="ECO:0007669"/>
    <property type="project" value="UniProtKB-KW"/>
</dbReference>
<evidence type="ECO:0000256" key="3">
    <source>
        <dbReference type="ARBA" id="ARBA00022741"/>
    </source>
</evidence>